<feature type="compositionally biased region" description="Pro residues" evidence="1">
    <location>
        <begin position="29"/>
        <end position="38"/>
    </location>
</feature>
<accession>A0A0L9VQF6</accession>
<reference evidence="3" key="1">
    <citation type="journal article" date="2015" name="Proc. Natl. Acad. Sci. U.S.A.">
        <title>Genome sequencing of adzuki bean (Vigna angularis) provides insight into high starch and low fat accumulation and domestication.</title>
        <authorList>
            <person name="Yang K."/>
            <person name="Tian Z."/>
            <person name="Chen C."/>
            <person name="Luo L."/>
            <person name="Zhao B."/>
            <person name="Wang Z."/>
            <person name="Yu L."/>
            <person name="Li Y."/>
            <person name="Sun Y."/>
            <person name="Li W."/>
            <person name="Chen Y."/>
            <person name="Li Y."/>
            <person name="Zhang Y."/>
            <person name="Ai D."/>
            <person name="Zhao J."/>
            <person name="Shang C."/>
            <person name="Ma Y."/>
            <person name="Wu B."/>
            <person name="Wang M."/>
            <person name="Gao L."/>
            <person name="Sun D."/>
            <person name="Zhang P."/>
            <person name="Guo F."/>
            <person name="Wang W."/>
            <person name="Li Y."/>
            <person name="Wang J."/>
            <person name="Varshney R.K."/>
            <person name="Wang J."/>
            <person name="Ling H.Q."/>
            <person name="Wan P."/>
        </authorList>
    </citation>
    <scope>NUCLEOTIDE SEQUENCE</scope>
    <source>
        <strain evidence="3">cv. Jingnong 6</strain>
    </source>
</reference>
<evidence type="ECO:0000256" key="1">
    <source>
        <dbReference type="SAM" id="MobiDB-lite"/>
    </source>
</evidence>
<proteinExistence type="predicted"/>
<feature type="compositionally biased region" description="Polar residues" evidence="1">
    <location>
        <begin position="1"/>
        <end position="26"/>
    </location>
</feature>
<organism evidence="2 3">
    <name type="scientific">Phaseolus angularis</name>
    <name type="common">Azuki bean</name>
    <name type="synonym">Vigna angularis</name>
    <dbReference type="NCBI Taxonomy" id="3914"/>
    <lineage>
        <taxon>Eukaryota</taxon>
        <taxon>Viridiplantae</taxon>
        <taxon>Streptophyta</taxon>
        <taxon>Embryophyta</taxon>
        <taxon>Tracheophyta</taxon>
        <taxon>Spermatophyta</taxon>
        <taxon>Magnoliopsida</taxon>
        <taxon>eudicotyledons</taxon>
        <taxon>Gunneridae</taxon>
        <taxon>Pentapetalae</taxon>
        <taxon>rosids</taxon>
        <taxon>fabids</taxon>
        <taxon>Fabales</taxon>
        <taxon>Fabaceae</taxon>
        <taxon>Papilionoideae</taxon>
        <taxon>50 kb inversion clade</taxon>
        <taxon>NPAAA clade</taxon>
        <taxon>indigoferoid/millettioid clade</taxon>
        <taxon>Phaseoleae</taxon>
        <taxon>Vigna</taxon>
    </lineage>
</organism>
<dbReference type="EMBL" id="CM003381">
    <property type="protein sequence ID" value="KOM57127.1"/>
    <property type="molecule type" value="Genomic_DNA"/>
</dbReference>
<gene>
    <name evidence="2" type="ORF">LR48_Vigan11g015900</name>
</gene>
<dbReference type="AlphaFoldDB" id="A0A0L9VQF6"/>
<evidence type="ECO:0000313" key="3">
    <source>
        <dbReference type="Proteomes" id="UP000053144"/>
    </source>
</evidence>
<dbReference type="Proteomes" id="UP000053144">
    <property type="component" value="Chromosome 11"/>
</dbReference>
<sequence length="99" mass="10554">MKESLRPQNSLQAQWHRGTNSTSIQCTPTSPPLRPPPTCGRTAVPTHPTSSLKWHSPLSKLAPALDLPPDCAAPHPLSPVTTATVATATKPKIHLPPTM</sequence>
<protein>
    <submittedName>
        <fullName evidence="2">Uncharacterized protein</fullName>
    </submittedName>
</protein>
<feature type="region of interest" description="Disordered" evidence="1">
    <location>
        <begin position="1"/>
        <end position="55"/>
    </location>
</feature>
<dbReference type="Gramene" id="KOM57127">
    <property type="protein sequence ID" value="KOM57127"/>
    <property type="gene ID" value="LR48_Vigan11g015900"/>
</dbReference>
<evidence type="ECO:0000313" key="2">
    <source>
        <dbReference type="EMBL" id="KOM57127.1"/>
    </source>
</evidence>
<name>A0A0L9VQF6_PHAAN</name>